<evidence type="ECO:0000313" key="3">
    <source>
        <dbReference type="EMBL" id="MFB9520434.1"/>
    </source>
</evidence>
<reference evidence="3 4" key="1">
    <citation type="submission" date="2024-09" db="EMBL/GenBank/DDBJ databases">
        <authorList>
            <person name="Sun Q."/>
            <person name="Mori K."/>
        </authorList>
    </citation>
    <scope>NUCLEOTIDE SEQUENCE [LARGE SCALE GENOMIC DNA]</scope>
    <source>
        <strain evidence="3 4">JCM 4362</strain>
    </source>
</reference>
<dbReference type="InterPro" id="IPR046253">
    <property type="entry name" value="DUF6286"/>
</dbReference>
<keyword evidence="4" id="KW-1185">Reference proteome</keyword>
<keyword evidence="1" id="KW-1133">Transmembrane helix</keyword>
<accession>A0ABV5PBE5</accession>
<dbReference type="Proteomes" id="UP001589718">
    <property type="component" value="Unassembled WGS sequence"/>
</dbReference>
<evidence type="ECO:0000256" key="1">
    <source>
        <dbReference type="SAM" id="Phobius"/>
    </source>
</evidence>
<protein>
    <submittedName>
        <fullName evidence="3">DUF6286 domain-containing protein</fullName>
    </submittedName>
</protein>
<dbReference type="RefSeq" id="WP_380836898.1">
    <property type="nucleotide sequence ID" value="NZ_BAAAXE010000013.1"/>
</dbReference>
<feature type="transmembrane region" description="Helical" evidence="1">
    <location>
        <begin position="32"/>
        <end position="50"/>
    </location>
</feature>
<keyword evidence="1" id="KW-0812">Transmembrane</keyword>
<dbReference type="EMBL" id="JBHMCR010000006">
    <property type="protein sequence ID" value="MFB9520434.1"/>
    <property type="molecule type" value="Genomic_DNA"/>
</dbReference>
<gene>
    <name evidence="3" type="ORF">ACFFTU_10795</name>
</gene>
<organism evidence="3 4">
    <name type="scientific">Streptomyces cremeus</name>
    <dbReference type="NCBI Taxonomy" id="66881"/>
    <lineage>
        <taxon>Bacteria</taxon>
        <taxon>Bacillati</taxon>
        <taxon>Actinomycetota</taxon>
        <taxon>Actinomycetes</taxon>
        <taxon>Kitasatosporales</taxon>
        <taxon>Streptomycetaceae</taxon>
        <taxon>Streptomyces</taxon>
    </lineage>
</organism>
<name>A0ABV5PBE5_STRCM</name>
<keyword evidence="1" id="KW-0472">Membrane</keyword>
<proteinExistence type="predicted"/>
<sequence length="198" mass="21304">MSEYVPTLEAEREPAVRDGPGTRARFWSARRVPAALTAAVLLAGSGLLLYDVVAVRLGHPGMGWRRELAQALAQRPLEQVWLQVGAGLAVALGLWLVVLAVTPGLRALLPMRAGEAGAVRAGLHRGAAALVLRERAMAVPGVRAARVRVRRARVKVRVVSHFRELDDVRADVGEAMRTGVRDLGLVREPSVAVRAERG</sequence>
<feature type="domain" description="DUF6286" evidence="2">
    <location>
        <begin position="91"/>
        <end position="195"/>
    </location>
</feature>
<evidence type="ECO:0000259" key="2">
    <source>
        <dbReference type="Pfam" id="PF19803"/>
    </source>
</evidence>
<feature type="transmembrane region" description="Helical" evidence="1">
    <location>
        <begin position="80"/>
        <end position="102"/>
    </location>
</feature>
<dbReference type="Pfam" id="PF19803">
    <property type="entry name" value="DUF6286"/>
    <property type="match status" value="1"/>
</dbReference>
<evidence type="ECO:0000313" key="4">
    <source>
        <dbReference type="Proteomes" id="UP001589718"/>
    </source>
</evidence>
<comment type="caution">
    <text evidence="3">The sequence shown here is derived from an EMBL/GenBank/DDBJ whole genome shotgun (WGS) entry which is preliminary data.</text>
</comment>